<dbReference type="RefSeq" id="YP_010770164.1">
    <property type="nucleotide sequence ID" value="NC_074183.1"/>
</dbReference>
<dbReference type="KEGG" id="vg:80399395"/>
<proteinExistence type="predicted"/>
<keyword evidence="1" id="KW-0946">Virion</keyword>
<reference evidence="1" key="1">
    <citation type="submission" date="2020-09" db="EMBL/GenBank/DDBJ databases">
        <title>Leviviricetes taxonomy.</title>
        <authorList>
            <person name="Stockdale S.R."/>
            <person name="Callanan J."/>
            <person name="Adriaenssens E.M."/>
            <person name="Kuhn J.H."/>
            <person name="Rumnieks J."/>
            <person name="Shkoporov A."/>
            <person name="Draper L.A."/>
            <person name="Ross P."/>
            <person name="Hill C."/>
        </authorList>
    </citation>
    <scope>NUCLEOTIDE SEQUENCE</scope>
</reference>
<keyword evidence="2" id="KW-1185">Reference proteome</keyword>
<dbReference type="EMBL" id="BK013360">
    <property type="protein sequence ID" value="DAD49855.1"/>
    <property type="molecule type" value="Genomic_RNA"/>
</dbReference>
<organism evidence="1 2">
    <name type="scientific">ssRNA phage AVE016</name>
    <dbReference type="NCBI Taxonomy" id="2785988"/>
    <lineage>
        <taxon>Viruses</taxon>
        <taxon>Riboviria</taxon>
        <taxon>Orthornavirae</taxon>
        <taxon>Lenarviricota</taxon>
        <taxon>Leviviricetes</taxon>
        <taxon>Timlovirales</taxon>
        <taxon>Blumeviridae</taxon>
        <taxon>Ivolevirus</taxon>
        <taxon>Ivolevirus faecicola</taxon>
    </lineage>
</organism>
<name>A0A8S5KXN8_9VIRU</name>
<dbReference type="GO" id="GO:0019028">
    <property type="term" value="C:viral capsid"/>
    <property type="evidence" value="ECO:0007669"/>
    <property type="project" value="UniProtKB-KW"/>
</dbReference>
<protein>
    <submittedName>
        <fullName evidence="1">Coat protein</fullName>
    </submittedName>
</protein>
<keyword evidence="1" id="KW-0167">Capsid protein</keyword>
<evidence type="ECO:0000313" key="2">
    <source>
        <dbReference type="Proteomes" id="UP000678642"/>
    </source>
</evidence>
<accession>A0A8S5KXN8</accession>
<dbReference type="GeneID" id="80399395"/>
<dbReference type="Proteomes" id="UP000678642">
    <property type="component" value="Segment"/>
</dbReference>
<gene>
    <name evidence="1" type="primary">AVE016_2</name>
</gene>
<sequence>MSYTQSFGYTIPTEKDTLEIPQYQALLAKKASYMDDSQGKNTATYMNTAAPKDQPETITFGVNKVDNVYKQSNVQNQTFYASSSKGTKIRIDGKRIWRTQSTDVNTGLPVIVDCPLWTSFTLGFADFTLVDDSARKSTIEWMISQLELLKDDGVWSKLCSGVTRIYG</sequence>
<evidence type="ECO:0000313" key="1">
    <source>
        <dbReference type="EMBL" id="DAD49855.1"/>
    </source>
</evidence>